<proteinExistence type="predicted"/>
<sequence>MRQSHSQANPFMMMMNPEAILQAVERSERLSGLQRRICRPLDKPLIPKVSQSDLDAYDNDIDADIDMCLEDDSEV</sequence>
<accession>A0ABU9C928</accession>
<dbReference type="Proteomes" id="UP001379945">
    <property type="component" value="Unassembled WGS sequence"/>
</dbReference>
<keyword evidence="2" id="KW-1185">Reference proteome</keyword>
<dbReference type="EMBL" id="JBBUTI010000017">
    <property type="protein sequence ID" value="MEK8048400.1"/>
    <property type="molecule type" value="Genomic_DNA"/>
</dbReference>
<evidence type="ECO:0000313" key="2">
    <source>
        <dbReference type="Proteomes" id="UP001379945"/>
    </source>
</evidence>
<evidence type="ECO:0000313" key="1">
    <source>
        <dbReference type="EMBL" id="MEK8048400.1"/>
    </source>
</evidence>
<gene>
    <name evidence="1" type="ORF">AACH00_18755</name>
</gene>
<comment type="caution">
    <text evidence="1">The sequence shown here is derived from an EMBL/GenBank/DDBJ whole genome shotgun (WGS) entry which is preliminary data.</text>
</comment>
<dbReference type="RefSeq" id="WP_341400712.1">
    <property type="nucleotide sequence ID" value="NZ_JBBUTI010000017.1"/>
</dbReference>
<organism evidence="1 2">
    <name type="scientific">Ideonella margarita</name>
    <dbReference type="NCBI Taxonomy" id="2984191"/>
    <lineage>
        <taxon>Bacteria</taxon>
        <taxon>Pseudomonadati</taxon>
        <taxon>Pseudomonadota</taxon>
        <taxon>Betaproteobacteria</taxon>
        <taxon>Burkholderiales</taxon>
        <taxon>Sphaerotilaceae</taxon>
        <taxon>Ideonella</taxon>
    </lineage>
</organism>
<name>A0ABU9C928_9BURK</name>
<reference evidence="1 2" key="1">
    <citation type="submission" date="2024-04" db="EMBL/GenBank/DDBJ databases">
        <title>Novel species of the genus Ideonella isolated from streams.</title>
        <authorList>
            <person name="Lu H."/>
        </authorList>
    </citation>
    <scope>NUCLEOTIDE SEQUENCE [LARGE SCALE GENOMIC DNA]</scope>
    <source>
        <strain evidence="1 2">LYT19W</strain>
    </source>
</reference>
<protein>
    <submittedName>
        <fullName evidence="1">Uncharacterized protein</fullName>
    </submittedName>
</protein>